<organism evidence="4 5">
    <name type="scientific">Marasmius tenuissimus</name>
    <dbReference type="NCBI Taxonomy" id="585030"/>
    <lineage>
        <taxon>Eukaryota</taxon>
        <taxon>Fungi</taxon>
        <taxon>Dikarya</taxon>
        <taxon>Basidiomycota</taxon>
        <taxon>Agaricomycotina</taxon>
        <taxon>Agaricomycetes</taxon>
        <taxon>Agaricomycetidae</taxon>
        <taxon>Agaricales</taxon>
        <taxon>Marasmiineae</taxon>
        <taxon>Marasmiaceae</taxon>
        <taxon>Marasmius</taxon>
    </lineage>
</organism>
<keyword evidence="1" id="KW-0694">RNA-binding</keyword>
<accession>A0ABR2ZJJ4</accession>
<evidence type="ECO:0000259" key="3">
    <source>
        <dbReference type="PROSITE" id="PS50994"/>
    </source>
</evidence>
<dbReference type="Pfam" id="PF24764">
    <property type="entry name" value="rva_4"/>
    <property type="match status" value="1"/>
</dbReference>
<sequence>MAALRQDGIIANFVQAYEELGRTVSVILQTHNVEQGPTVVREVILFQQRLQQHYRLFNPDDLETMTESLLEMILALDQMHNNVVDPPDQPFPFPEQTNDTAPRRPGRPRKVIDPHLLSLAVDMRRMKRLAGILQVHVRTLRRRALEQGLVEPREPVYVEYETDEGLVMCVYRSSTGAVSDITDEALDDAIQSIITAFPSFGRRLIHGHLKYMGVHVPRSRVQASYARVVGLPTQSFGVRRITRRIYTVPGPNSLWHHDGQHGLIRYKIVIHAFIDGFSRLVTGIQANNNNQPDTVLDLFVEALQVHGCPSQVRGDHGTENGMVADNMQTVRERDRGSYLYGKSVHNIRIKRLWRDVTLGFGAKWKFFFQELEVHNGLNVNNDTHIWLLQHLFLPAINEDALAWAEAWNRHPLTLRHQRSQSPVELFTFGMMENGLRGMDSIMNIEDDYLVGSLASQEDRDGYGVDWEDMEDPAVLAHHNDSNLMDSEDSTNPFTTHIPDHFSHVEVQSPDCPLTPDQLQLLHSHLDSLPFASNRDMDSRRLLWIEAFGICTQF</sequence>
<dbReference type="SUPFAM" id="SSF53098">
    <property type="entry name" value="Ribonuclease H-like"/>
    <property type="match status" value="1"/>
</dbReference>
<dbReference type="InterPro" id="IPR012337">
    <property type="entry name" value="RNaseH-like_sf"/>
</dbReference>
<dbReference type="PANTHER" id="PTHR46791">
    <property type="entry name" value="EXPRESSED PROTEIN"/>
    <property type="match status" value="1"/>
</dbReference>
<dbReference type="PANTHER" id="PTHR46791:SF5">
    <property type="entry name" value="CLR5 DOMAIN-CONTAINING PROTEIN-RELATED"/>
    <property type="match status" value="1"/>
</dbReference>
<feature type="domain" description="Integrase catalytic" evidence="3">
    <location>
        <begin position="247"/>
        <end position="319"/>
    </location>
</feature>
<evidence type="ECO:0000256" key="2">
    <source>
        <dbReference type="SAM" id="MobiDB-lite"/>
    </source>
</evidence>
<gene>
    <name evidence="4" type="ORF">AAF712_011579</name>
</gene>
<evidence type="ECO:0000313" key="5">
    <source>
        <dbReference type="Proteomes" id="UP001437256"/>
    </source>
</evidence>
<feature type="region of interest" description="Disordered" evidence="2">
    <location>
        <begin position="85"/>
        <end position="109"/>
    </location>
</feature>
<proteinExistence type="predicted"/>
<evidence type="ECO:0000313" key="4">
    <source>
        <dbReference type="EMBL" id="KAL0061553.1"/>
    </source>
</evidence>
<name>A0ABR2ZJJ4_9AGAR</name>
<protein>
    <recommendedName>
        <fullName evidence="3">Integrase catalytic domain-containing protein</fullName>
    </recommendedName>
</protein>
<dbReference type="PROSITE" id="PS50994">
    <property type="entry name" value="INTEGRASE"/>
    <property type="match status" value="1"/>
</dbReference>
<comment type="caution">
    <text evidence="4">The sequence shown here is derived from an EMBL/GenBank/DDBJ whole genome shotgun (WGS) entry which is preliminary data.</text>
</comment>
<dbReference type="InterPro" id="IPR001584">
    <property type="entry name" value="Integrase_cat-core"/>
</dbReference>
<dbReference type="Proteomes" id="UP001437256">
    <property type="component" value="Unassembled WGS sequence"/>
</dbReference>
<keyword evidence="5" id="KW-1185">Reference proteome</keyword>
<dbReference type="InterPro" id="IPR036397">
    <property type="entry name" value="RNaseH_sf"/>
</dbReference>
<dbReference type="InterPro" id="IPR058913">
    <property type="entry name" value="Integrase_dom_put"/>
</dbReference>
<dbReference type="EMBL" id="JBBXMP010000131">
    <property type="protein sequence ID" value="KAL0061553.1"/>
    <property type="molecule type" value="Genomic_DNA"/>
</dbReference>
<reference evidence="4 5" key="1">
    <citation type="submission" date="2024-05" db="EMBL/GenBank/DDBJ databases">
        <title>A draft genome resource for the thread blight pathogen Marasmius tenuissimus strain MS-2.</title>
        <authorList>
            <person name="Yulfo-Soto G.E."/>
            <person name="Baruah I.K."/>
            <person name="Amoako-Attah I."/>
            <person name="Bukari Y."/>
            <person name="Meinhardt L.W."/>
            <person name="Bailey B.A."/>
            <person name="Cohen S.P."/>
        </authorList>
    </citation>
    <scope>NUCLEOTIDE SEQUENCE [LARGE SCALE GENOMIC DNA]</scope>
    <source>
        <strain evidence="4 5">MS-2</strain>
    </source>
</reference>
<evidence type="ECO:0000256" key="1">
    <source>
        <dbReference type="ARBA" id="ARBA00022884"/>
    </source>
</evidence>
<dbReference type="Gene3D" id="3.30.420.10">
    <property type="entry name" value="Ribonuclease H-like superfamily/Ribonuclease H"/>
    <property type="match status" value="1"/>
</dbReference>